<dbReference type="Proteomes" id="UP000284684">
    <property type="component" value="Unassembled WGS sequence"/>
</dbReference>
<sequence>MTLRVTGRRASLEALPRGSVGTIIPAKLQKLLGQQPDEPPILSVCSPVIVHVRTQDQLQNPVVIKVTCNGFVDCYHPFAKVHPHRFRRAVTRAVISEDVQVALSLIRLVPAELQISLGELAKRQKISPRVTDCLFPIQRCIRIKLKMNGVHRSPFSTVPSDHVHVTHPCASFSKGQPKSLHQGGPCLVSPLAVR</sequence>
<dbReference type="AlphaFoldDB" id="A0A423GZ61"/>
<accession>A0A423GZ61</accession>
<proteinExistence type="predicted"/>
<evidence type="ECO:0000313" key="2">
    <source>
        <dbReference type="Proteomes" id="UP000284684"/>
    </source>
</evidence>
<protein>
    <submittedName>
        <fullName evidence="1">Uncharacterized protein</fullName>
    </submittedName>
</protein>
<dbReference type="EMBL" id="MOBI01000005">
    <property type="protein sequence ID" value="RON03656.1"/>
    <property type="molecule type" value="Genomic_DNA"/>
</dbReference>
<comment type="caution">
    <text evidence="1">The sequence shown here is derived from an EMBL/GenBank/DDBJ whole genome shotgun (WGS) entry which is preliminary data.</text>
</comment>
<name>A0A423GZ61_9PSED</name>
<organism evidence="1 2">
    <name type="scientific">Pseudomonas brassicacearum</name>
    <dbReference type="NCBI Taxonomy" id="930166"/>
    <lineage>
        <taxon>Bacteria</taxon>
        <taxon>Pseudomonadati</taxon>
        <taxon>Pseudomonadota</taxon>
        <taxon>Gammaproteobacteria</taxon>
        <taxon>Pseudomonadales</taxon>
        <taxon>Pseudomonadaceae</taxon>
        <taxon>Pseudomonas</taxon>
    </lineage>
</organism>
<evidence type="ECO:0000313" key="1">
    <source>
        <dbReference type="EMBL" id="RON03656.1"/>
    </source>
</evidence>
<gene>
    <name evidence="1" type="ORF">BK658_05085</name>
</gene>
<reference evidence="1 2" key="1">
    <citation type="submission" date="2016-10" db="EMBL/GenBank/DDBJ databases">
        <title>Comparative genome analysis of multiple Pseudomonas spp. focuses on biocontrol and plant growth promoting traits.</title>
        <authorList>
            <person name="Tao X.-Y."/>
            <person name="Taylor C.G."/>
        </authorList>
    </citation>
    <scope>NUCLEOTIDE SEQUENCE [LARGE SCALE GENOMIC DNA]</scope>
    <source>
        <strain evidence="1 2">37D10</strain>
    </source>
</reference>